<protein>
    <submittedName>
        <fullName evidence="1">Uncharacterized protein</fullName>
    </submittedName>
</protein>
<name>A0ACD3AIM3_9AGAR</name>
<feature type="non-terminal residue" evidence="1">
    <location>
        <position position="154"/>
    </location>
</feature>
<evidence type="ECO:0000313" key="1">
    <source>
        <dbReference type="EMBL" id="TFK65219.1"/>
    </source>
</evidence>
<proteinExistence type="predicted"/>
<gene>
    <name evidence="1" type="ORF">BDN72DRAFT_845806</name>
</gene>
<dbReference type="Proteomes" id="UP000308600">
    <property type="component" value="Unassembled WGS sequence"/>
</dbReference>
<organism evidence="1 2">
    <name type="scientific">Pluteus cervinus</name>
    <dbReference type="NCBI Taxonomy" id="181527"/>
    <lineage>
        <taxon>Eukaryota</taxon>
        <taxon>Fungi</taxon>
        <taxon>Dikarya</taxon>
        <taxon>Basidiomycota</taxon>
        <taxon>Agaricomycotina</taxon>
        <taxon>Agaricomycetes</taxon>
        <taxon>Agaricomycetidae</taxon>
        <taxon>Agaricales</taxon>
        <taxon>Pluteineae</taxon>
        <taxon>Pluteaceae</taxon>
        <taxon>Pluteus</taxon>
    </lineage>
</organism>
<sequence length="154" mass="17140">MSPSRTTKKAKVRFSPTPQVIISRPRERKVRFNLESHSDSELEFMMRTAGTPATASTSSGSEDDADHSLVGLWHSTALGGSGNRTGKEKEKHPYANTKVKRSSLKRKKVLDVESNIDFLVKRLQRGCQVSVRTESSPESSFSEQNVRDAEDDAM</sequence>
<keyword evidence="2" id="KW-1185">Reference proteome</keyword>
<dbReference type="EMBL" id="ML208444">
    <property type="protein sequence ID" value="TFK65219.1"/>
    <property type="molecule type" value="Genomic_DNA"/>
</dbReference>
<reference evidence="1 2" key="1">
    <citation type="journal article" date="2019" name="Nat. Ecol. Evol.">
        <title>Megaphylogeny resolves global patterns of mushroom evolution.</title>
        <authorList>
            <person name="Varga T."/>
            <person name="Krizsan K."/>
            <person name="Foldi C."/>
            <person name="Dima B."/>
            <person name="Sanchez-Garcia M."/>
            <person name="Sanchez-Ramirez S."/>
            <person name="Szollosi G.J."/>
            <person name="Szarkandi J.G."/>
            <person name="Papp V."/>
            <person name="Albert L."/>
            <person name="Andreopoulos W."/>
            <person name="Angelini C."/>
            <person name="Antonin V."/>
            <person name="Barry K.W."/>
            <person name="Bougher N.L."/>
            <person name="Buchanan P."/>
            <person name="Buyck B."/>
            <person name="Bense V."/>
            <person name="Catcheside P."/>
            <person name="Chovatia M."/>
            <person name="Cooper J."/>
            <person name="Damon W."/>
            <person name="Desjardin D."/>
            <person name="Finy P."/>
            <person name="Geml J."/>
            <person name="Haridas S."/>
            <person name="Hughes K."/>
            <person name="Justo A."/>
            <person name="Karasinski D."/>
            <person name="Kautmanova I."/>
            <person name="Kiss B."/>
            <person name="Kocsube S."/>
            <person name="Kotiranta H."/>
            <person name="LaButti K.M."/>
            <person name="Lechner B.E."/>
            <person name="Liimatainen K."/>
            <person name="Lipzen A."/>
            <person name="Lukacs Z."/>
            <person name="Mihaltcheva S."/>
            <person name="Morgado L.N."/>
            <person name="Niskanen T."/>
            <person name="Noordeloos M.E."/>
            <person name="Ohm R.A."/>
            <person name="Ortiz-Santana B."/>
            <person name="Ovrebo C."/>
            <person name="Racz N."/>
            <person name="Riley R."/>
            <person name="Savchenko A."/>
            <person name="Shiryaev A."/>
            <person name="Soop K."/>
            <person name="Spirin V."/>
            <person name="Szebenyi C."/>
            <person name="Tomsovsky M."/>
            <person name="Tulloss R.E."/>
            <person name="Uehling J."/>
            <person name="Grigoriev I.V."/>
            <person name="Vagvolgyi C."/>
            <person name="Papp T."/>
            <person name="Martin F.M."/>
            <person name="Miettinen O."/>
            <person name="Hibbett D.S."/>
            <person name="Nagy L.G."/>
        </authorList>
    </citation>
    <scope>NUCLEOTIDE SEQUENCE [LARGE SCALE GENOMIC DNA]</scope>
    <source>
        <strain evidence="1 2">NL-1719</strain>
    </source>
</reference>
<evidence type="ECO:0000313" key="2">
    <source>
        <dbReference type="Proteomes" id="UP000308600"/>
    </source>
</evidence>
<accession>A0ACD3AIM3</accession>